<dbReference type="PANTHER" id="PTHR38248">
    <property type="entry name" value="FUNK1 6"/>
    <property type="match status" value="1"/>
</dbReference>
<dbReference type="Proteomes" id="UP001050691">
    <property type="component" value="Unassembled WGS sequence"/>
</dbReference>
<dbReference type="SUPFAM" id="SSF56112">
    <property type="entry name" value="Protein kinase-like (PK-like)"/>
    <property type="match status" value="1"/>
</dbReference>
<dbReference type="InterPro" id="IPR011009">
    <property type="entry name" value="Kinase-like_dom_sf"/>
</dbReference>
<feature type="domain" description="Fungal-type protein kinase" evidence="2">
    <location>
        <begin position="145"/>
        <end position="238"/>
    </location>
</feature>
<comment type="caution">
    <text evidence="3">The sequence shown here is derived from an EMBL/GenBank/DDBJ whole genome shotgun (WGS) entry which is preliminary data.</text>
</comment>
<dbReference type="GO" id="GO:0004672">
    <property type="term" value="F:protein kinase activity"/>
    <property type="evidence" value="ECO:0007669"/>
    <property type="project" value="InterPro"/>
</dbReference>
<dbReference type="InterPro" id="IPR040976">
    <property type="entry name" value="Pkinase_fungal"/>
</dbReference>
<dbReference type="EMBL" id="BPWL01000006">
    <property type="protein sequence ID" value="GJJ11142.1"/>
    <property type="molecule type" value="Genomic_DNA"/>
</dbReference>
<accession>A0AAV5AC30</accession>
<keyword evidence="4" id="KW-1185">Reference proteome</keyword>
<dbReference type="InterPro" id="IPR008266">
    <property type="entry name" value="Tyr_kinase_AS"/>
</dbReference>
<gene>
    <name evidence="3" type="ORF">Clacol_005373</name>
</gene>
<name>A0AAV5AC30_9AGAM</name>
<evidence type="ECO:0000313" key="4">
    <source>
        <dbReference type="Proteomes" id="UP001050691"/>
    </source>
</evidence>
<proteinExistence type="predicted"/>
<reference evidence="3" key="1">
    <citation type="submission" date="2021-10" db="EMBL/GenBank/DDBJ databases">
        <title>De novo Genome Assembly of Clathrus columnatus (Basidiomycota, Fungi) Using Illumina and Nanopore Sequence Data.</title>
        <authorList>
            <person name="Ogiso-Tanaka E."/>
            <person name="Itagaki H."/>
            <person name="Hosoya T."/>
            <person name="Hosaka K."/>
        </authorList>
    </citation>
    <scope>NUCLEOTIDE SEQUENCE</scope>
    <source>
        <strain evidence="3">MO-923</strain>
    </source>
</reference>
<dbReference type="PANTHER" id="PTHR38248:SF2">
    <property type="entry name" value="FUNK1 11"/>
    <property type="match status" value="1"/>
</dbReference>
<feature type="region of interest" description="Disordered" evidence="1">
    <location>
        <begin position="389"/>
        <end position="438"/>
    </location>
</feature>
<evidence type="ECO:0000259" key="2">
    <source>
        <dbReference type="Pfam" id="PF17667"/>
    </source>
</evidence>
<organism evidence="3 4">
    <name type="scientific">Clathrus columnatus</name>
    <dbReference type="NCBI Taxonomy" id="1419009"/>
    <lineage>
        <taxon>Eukaryota</taxon>
        <taxon>Fungi</taxon>
        <taxon>Dikarya</taxon>
        <taxon>Basidiomycota</taxon>
        <taxon>Agaricomycotina</taxon>
        <taxon>Agaricomycetes</taxon>
        <taxon>Phallomycetidae</taxon>
        <taxon>Phallales</taxon>
        <taxon>Clathraceae</taxon>
        <taxon>Clathrus</taxon>
    </lineage>
</organism>
<dbReference type="Pfam" id="PF17667">
    <property type="entry name" value="Pkinase_fungal"/>
    <property type="match status" value="1"/>
</dbReference>
<dbReference type="AlphaFoldDB" id="A0AAV5AC30"/>
<evidence type="ECO:0000256" key="1">
    <source>
        <dbReference type="SAM" id="MobiDB-lite"/>
    </source>
</evidence>
<dbReference type="PROSITE" id="PS00109">
    <property type="entry name" value="PROTEIN_KINASE_TYR"/>
    <property type="match status" value="1"/>
</dbReference>
<protein>
    <recommendedName>
        <fullName evidence="2">Fungal-type protein kinase domain-containing protein</fullName>
    </recommendedName>
</protein>
<sequence length="438" mass="50705">MTPERREIDTTATMLSPDVNQAQEDSFKDQLSVNGSLYIARHKLYIDNSRSPFSRSTRGFIAYSVSEKEYVFVKDTWRLSSQTPEHQIYAQLKENNVDYIATVLNSGDILDQQARIQNYTSASWAKDAPKNENIFIIVSVIRQALIALIRFLAHKQALDNAKILHRDISANNILIYEGKALLIDWDLSKNMEDPEQARDAERTGTWQFMAARWQSSKTVGPHTITDDIESFVYVLTWVAFKYARHNMSRSILAGFLQNVFDYAIADEDGSPNNARHKEQYLKDPVELEDAQFESENLVTLLRSITWKISTLYRYPPSKKLTFLGKPNKDDSEESRNKKTAKYEETIQELRSSNWIIDLFDHALRLSDWPENDYAQEHEISRDVRLQTVTIRPIQNEDDKNADGEQEDEEPASKEPPTKRPRYESVDDDKSKLSHRSKK</sequence>
<evidence type="ECO:0000313" key="3">
    <source>
        <dbReference type="EMBL" id="GJJ11142.1"/>
    </source>
</evidence>
<dbReference type="Gene3D" id="1.10.510.10">
    <property type="entry name" value="Transferase(Phosphotransferase) domain 1"/>
    <property type="match status" value="1"/>
</dbReference>
<feature type="compositionally biased region" description="Basic and acidic residues" evidence="1">
    <location>
        <begin position="410"/>
        <end position="431"/>
    </location>
</feature>